<dbReference type="InterPro" id="IPR029039">
    <property type="entry name" value="Flavoprotein-like_sf"/>
</dbReference>
<organism evidence="5 6">
    <name type="scientific">Natranaerovirga hydrolytica</name>
    <dbReference type="NCBI Taxonomy" id="680378"/>
    <lineage>
        <taxon>Bacteria</taxon>
        <taxon>Bacillati</taxon>
        <taxon>Bacillota</taxon>
        <taxon>Clostridia</taxon>
        <taxon>Lachnospirales</taxon>
        <taxon>Natranaerovirgaceae</taxon>
        <taxon>Natranaerovirga</taxon>
    </lineage>
</organism>
<dbReference type="InterPro" id="IPR047964">
    <property type="entry name" value="EFR1-like"/>
</dbReference>
<dbReference type="Gene3D" id="3.30.70.20">
    <property type="match status" value="1"/>
</dbReference>
<dbReference type="GO" id="GO:0046872">
    <property type="term" value="F:metal ion binding"/>
    <property type="evidence" value="ECO:0007669"/>
    <property type="project" value="UniProtKB-KW"/>
</dbReference>
<dbReference type="InterPro" id="IPR017896">
    <property type="entry name" value="4Fe4S_Fe-S-bd"/>
</dbReference>
<keyword evidence="1" id="KW-0479">Metal-binding</keyword>
<reference evidence="5 6" key="1">
    <citation type="submission" date="2019-03" db="EMBL/GenBank/DDBJ databases">
        <title>Genomic Encyclopedia of Type Strains, Phase IV (KMG-IV): sequencing the most valuable type-strain genomes for metagenomic binning, comparative biology and taxonomic classification.</title>
        <authorList>
            <person name="Goeker M."/>
        </authorList>
    </citation>
    <scope>NUCLEOTIDE SEQUENCE [LARGE SCALE GENOMIC DNA]</scope>
    <source>
        <strain evidence="5 6">DSM 24176</strain>
    </source>
</reference>
<dbReference type="InterPro" id="IPR017900">
    <property type="entry name" value="4Fe4S_Fe_S_CS"/>
</dbReference>
<dbReference type="SUPFAM" id="SSF54862">
    <property type="entry name" value="4Fe-4S ferredoxins"/>
    <property type="match status" value="1"/>
</dbReference>
<keyword evidence="6" id="KW-1185">Reference proteome</keyword>
<dbReference type="GO" id="GO:0051536">
    <property type="term" value="F:iron-sulfur cluster binding"/>
    <property type="evidence" value="ECO:0007669"/>
    <property type="project" value="UniProtKB-KW"/>
</dbReference>
<feature type="domain" description="4Fe-4S ferredoxin-type" evidence="4">
    <location>
        <begin position="216"/>
        <end position="239"/>
    </location>
</feature>
<dbReference type="NCBIfam" id="NF038196">
    <property type="entry name" value="ferrodoxin_EFR1"/>
    <property type="match status" value="1"/>
</dbReference>
<gene>
    <name evidence="5" type="ORF">EDC19_1808</name>
</gene>
<dbReference type="RefSeq" id="WP_132282522.1">
    <property type="nucleotide sequence ID" value="NZ_SMGQ01000013.1"/>
</dbReference>
<dbReference type="PROSITE" id="PS00198">
    <property type="entry name" value="4FE4S_FER_1"/>
    <property type="match status" value="2"/>
</dbReference>
<dbReference type="PROSITE" id="PS51379">
    <property type="entry name" value="4FE4S_FER_2"/>
    <property type="match status" value="2"/>
</dbReference>
<dbReference type="Pfam" id="PF12724">
    <property type="entry name" value="Flavodoxin_5"/>
    <property type="match status" value="1"/>
</dbReference>
<dbReference type="EMBL" id="SMGQ01000013">
    <property type="protein sequence ID" value="TCK92655.1"/>
    <property type="molecule type" value="Genomic_DNA"/>
</dbReference>
<evidence type="ECO:0000256" key="2">
    <source>
        <dbReference type="ARBA" id="ARBA00023004"/>
    </source>
</evidence>
<evidence type="ECO:0000313" key="5">
    <source>
        <dbReference type="EMBL" id="TCK92655.1"/>
    </source>
</evidence>
<dbReference type="Pfam" id="PF13187">
    <property type="entry name" value="Fer4_9"/>
    <property type="match status" value="1"/>
</dbReference>
<protein>
    <recommendedName>
        <fullName evidence="4">4Fe-4S ferredoxin-type domain-containing protein</fullName>
    </recommendedName>
</protein>
<keyword evidence="2" id="KW-0408">Iron</keyword>
<dbReference type="AlphaFoldDB" id="A0A4R1MJM9"/>
<evidence type="ECO:0000313" key="6">
    <source>
        <dbReference type="Proteomes" id="UP000294545"/>
    </source>
</evidence>
<dbReference type="SUPFAM" id="SSF52218">
    <property type="entry name" value="Flavoproteins"/>
    <property type="match status" value="1"/>
</dbReference>
<proteinExistence type="predicted"/>
<dbReference type="OrthoDB" id="9813995at2"/>
<dbReference type="Gene3D" id="3.40.50.360">
    <property type="match status" value="1"/>
</dbReference>
<dbReference type="InterPro" id="IPR026816">
    <property type="entry name" value="Flavodoxin_dom"/>
</dbReference>
<dbReference type="Proteomes" id="UP000294545">
    <property type="component" value="Unassembled WGS sequence"/>
</dbReference>
<evidence type="ECO:0000256" key="3">
    <source>
        <dbReference type="ARBA" id="ARBA00023014"/>
    </source>
</evidence>
<sequence>MKTNLFFFSATGNSLIIAKDIAAQLPETQIFSIPKIIDQEIDLNVDNIGFIFPVYFSGMPRIVIDFINNFELSKTKYIFAICTCGSFPMRTLLQVQKQLRTKGMTLNAGFSIQMPGNYLVKYGAFSIEKQECMLTKEKEKVATIVKMIMNQQENRIERNNFLMNWIGNLAYKSMLPKFPTLDQNFNVNDNCNSCNACEKVCPVQNIKIMNGRPNWQGNCEHCLACIQWCPTEAIQYGTKTNDRKRYHHPEVLVKELYRES</sequence>
<name>A0A4R1MJM9_9FIRM</name>
<evidence type="ECO:0000256" key="1">
    <source>
        <dbReference type="ARBA" id="ARBA00022723"/>
    </source>
</evidence>
<evidence type="ECO:0000259" key="4">
    <source>
        <dbReference type="PROSITE" id="PS51379"/>
    </source>
</evidence>
<accession>A0A4R1MJM9</accession>
<keyword evidence="3" id="KW-0411">Iron-sulfur</keyword>
<feature type="domain" description="4Fe-4S ferredoxin-type" evidence="4">
    <location>
        <begin position="181"/>
        <end position="211"/>
    </location>
</feature>
<comment type="caution">
    <text evidence="5">The sequence shown here is derived from an EMBL/GenBank/DDBJ whole genome shotgun (WGS) entry which is preliminary data.</text>
</comment>